<keyword evidence="7 10" id="KW-0653">Protein transport</keyword>
<dbReference type="InterPro" id="IPR037682">
    <property type="entry name" value="TonB_C"/>
</dbReference>
<evidence type="ECO:0000256" key="11">
    <source>
        <dbReference type="SAM" id="MobiDB-lite"/>
    </source>
</evidence>
<dbReference type="GO" id="GO:0015031">
    <property type="term" value="P:protein transport"/>
    <property type="evidence" value="ECO:0007669"/>
    <property type="project" value="UniProtKB-UniRule"/>
</dbReference>
<evidence type="ECO:0000256" key="4">
    <source>
        <dbReference type="ARBA" id="ARBA00022475"/>
    </source>
</evidence>
<evidence type="ECO:0000256" key="9">
    <source>
        <dbReference type="ARBA" id="ARBA00023136"/>
    </source>
</evidence>
<evidence type="ECO:0000313" key="13">
    <source>
        <dbReference type="EMBL" id="GAC30066.1"/>
    </source>
</evidence>
<dbReference type="PROSITE" id="PS52015">
    <property type="entry name" value="TONB_CTD"/>
    <property type="match status" value="1"/>
</dbReference>
<dbReference type="OrthoDB" id="1628901at2"/>
<evidence type="ECO:0000256" key="7">
    <source>
        <dbReference type="ARBA" id="ARBA00022927"/>
    </source>
</evidence>
<dbReference type="RefSeq" id="WP_006013792.1">
    <property type="nucleotide sequence ID" value="NZ_BAEQ01000052.1"/>
</dbReference>
<comment type="subcellular location">
    <subcellularLocation>
        <location evidence="1 10">Cell inner membrane</location>
        <topology evidence="1 10">Single-pass membrane protein</topology>
        <orientation evidence="1 10">Periplasmic side</orientation>
    </subcellularLocation>
</comment>
<name>K6Z1G6_9ALTE</name>
<dbReference type="STRING" id="1121922.GCA_000428905_00163"/>
<organism evidence="13 14">
    <name type="scientific">Brumicola pallidula DSM 14239 = ACAM 615</name>
    <dbReference type="NCBI Taxonomy" id="1121922"/>
    <lineage>
        <taxon>Bacteria</taxon>
        <taxon>Pseudomonadati</taxon>
        <taxon>Pseudomonadota</taxon>
        <taxon>Gammaproteobacteria</taxon>
        <taxon>Alteromonadales</taxon>
        <taxon>Alteromonadaceae</taxon>
        <taxon>Brumicola</taxon>
    </lineage>
</organism>
<comment type="function">
    <text evidence="10">Interacts with outer membrane receptor proteins that carry out high-affinity binding and energy dependent uptake into the periplasmic space of specific substrates. It could act to transduce energy from the cytoplasmic membrane to specific energy-requiring processes in the outer membrane, resulting in the release into the periplasm of ligands bound by these outer membrane proteins.</text>
</comment>
<dbReference type="GO" id="GO:0055085">
    <property type="term" value="P:transmembrane transport"/>
    <property type="evidence" value="ECO:0007669"/>
    <property type="project" value="InterPro"/>
</dbReference>
<keyword evidence="6" id="KW-0812">Transmembrane</keyword>
<dbReference type="InterPro" id="IPR006260">
    <property type="entry name" value="TonB/TolA_C"/>
</dbReference>
<sequence>MLRLLIAIVLAAVITLSLFFLMQALIASGDKTLSEPPEGKVLDFVRVPKEENVQKKDNKLKRPPKPEAPPPEMEAPKMDSSTPDGEGAAMDFGADMSNDIALDGGLALGSGDGEYLPIVKVTPVYPRRALQRGIQGYVIVEFTVNKTGAVVDIFVVEANPEGIFDDAAMDAAKKFKYKPRVVNGEPAAVSGVQNRITFKIDG</sequence>
<dbReference type="GO" id="GO:0015891">
    <property type="term" value="P:siderophore transport"/>
    <property type="evidence" value="ECO:0007669"/>
    <property type="project" value="InterPro"/>
</dbReference>
<evidence type="ECO:0000256" key="10">
    <source>
        <dbReference type="RuleBase" id="RU362123"/>
    </source>
</evidence>
<feature type="region of interest" description="Disordered" evidence="11">
    <location>
        <begin position="53"/>
        <end position="90"/>
    </location>
</feature>
<keyword evidence="8" id="KW-1133">Transmembrane helix</keyword>
<evidence type="ECO:0000256" key="1">
    <source>
        <dbReference type="ARBA" id="ARBA00004383"/>
    </source>
</evidence>
<feature type="domain" description="TonB C-terminal" evidence="12">
    <location>
        <begin position="110"/>
        <end position="202"/>
    </location>
</feature>
<dbReference type="EMBL" id="BAEQ01000052">
    <property type="protein sequence ID" value="GAC30066.1"/>
    <property type="molecule type" value="Genomic_DNA"/>
</dbReference>
<dbReference type="GO" id="GO:0005886">
    <property type="term" value="C:plasma membrane"/>
    <property type="evidence" value="ECO:0007669"/>
    <property type="project" value="UniProtKB-SubCell"/>
</dbReference>
<gene>
    <name evidence="13" type="primary">tonB</name>
    <name evidence="13" type="ORF">GPAL_3215</name>
</gene>
<protein>
    <recommendedName>
        <fullName evidence="10">Protein TonB</fullName>
    </recommendedName>
</protein>
<evidence type="ECO:0000256" key="8">
    <source>
        <dbReference type="ARBA" id="ARBA00022989"/>
    </source>
</evidence>
<dbReference type="Pfam" id="PF03544">
    <property type="entry name" value="TonB_C"/>
    <property type="match status" value="1"/>
</dbReference>
<comment type="caution">
    <text evidence="13">The sequence shown here is derived from an EMBL/GenBank/DDBJ whole genome shotgun (WGS) entry which is preliminary data.</text>
</comment>
<evidence type="ECO:0000256" key="5">
    <source>
        <dbReference type="ARBA" id="ARBA00022519"/>
    </source>
</evidence>
<keyword evidence="10" id="KW-0735">Signal-anchor</keyword>
<dbReference type="PANTHER" id="PTHR33446:SF14">
    <property type="entry name" value="PROTEIN TONB"/>
    <property type="match status" value="1"/>
</dbReference>
<keyword evidence="3 10" id="KW-0813">Transport</keyword>
<proteinExistence type="inferred from homology"/>
<keyword evidence="4 10" id="KW-1003">Cell membrane</keyword>
<dbReference type="NCBIfam" id="TIGR01352">
    <property type="entry name" value="tonB_Cterm"/>
    <property type="match status" value="1"/>
</dbReference>
<keyword evidence="5 10" id="KW-0997">Cell inner membrane</keyword>
<keyword evidence="9" id="KW-0472">Membrane</keyword>
<reference evidence="14" key="1">
    <citation type="journal article" date="2014" name="Environ. Microbiol.">
        <title>Comparative genomics of the marine bacterial genus Glaciecola reveals the high degree of genomic diversity and genomic characteristic for cold adaptation.</title>
        <authorList>
            <person name="Qin Q.L."/>
            <person name="Xie B.B."/>
            <person name="Yu Y."/>
            <person name="Shu Y.L."/>
            <person name="Rong J.C."/>
            <person name="Zhang Y.J."/>
            <person name="Zhao D.L."/>
            <person name="Chen X.L."/>
            <person name="Zhang X.Y."/>
            <person name="Chen B."/>
            <person name="Zhou B.C."/>
            <person name="Zhang Y.Z."/>
        </authorList>
    </citation>
    <scope>NUCLEOTIDE SEQUENCE [LARGE SCALE GENOMIC DNA]</scope>
    <source>
        <strain evidence="14">ACAM 615</strain>
    </source>
</reference>
<dbReference type="GO" id="GO:0031992">
    <property type="term" value="F:energy transducer activity"/>
    <property type="evidence" value="ECO:0007669"/>
    <property type="project" value="InterPro"/>
</dbReference>
<evidence type="ECO:0000256" key="2">
    <source>
        <dbReference type="ARBA" id="ARBA00006555"/>
    </source>
</evidence>
<evidence type="ECO:0000256" key="3">
    <source>
        <dbReference type="ARBA" id="ARBA00022448"/>
    </source>
</evidence>
<dbReference type="Gene3D" id="3.30.1150.10">
    <property type="match status" value="1"/>
</dbReference>
<evidence type="ECO:0000313" key="14">
    <source>
        <dbReference type="Proteomes" id="UP000006251"/>
    </source>
</evidence>
<dbReference type="PRINTS" id="PR01374">
    <property type="entry name" value="TONBPROTEIN"/>
</dbReference>
<dbReference type="InterPro" id="IPR003538">
    <property type="entry name" value="TonB"/>
</dbReference>
<dbReference type="AlphaFoldDB" id="K6Z1G6"/>
<comment type="similarity">
    <text evidence="2 10">Belongs to the TonB family.</text>
</comment>
<evidence type="ECO:0000259" key="12">
    <source>
        <dbReference type="PROSITE" id="PS52015"/>
    </source>
</evidence>
<keyword evidence="14" id="KW-1185">Reference proteome</keyword>
<dbReference type="Proteomes" id="UP000006251">
    <property type="component" value="Unassembled WGS sequence"/>
</dbReference>
<dbReference type="InterPro" id="IPR051045">
    <property type="entry name" value="TonB-dependent_transducer"/>
</dbReference>
<dbReference type="PANTHER" id="PTHR33446">
    <property type="entry name" value="PROTEIN TONB-RELATED"/>
    <property type="match status" value="1"/>
</dbReference>
<dbReference type="GO" id="GO:0030288">
    <property type="term" value="C:outer membrane-bounded periplasmic space"/>
    <property type="evidence" value="ECO:0007669"/>
    <property type="project" value="InterPro"/>
</dbReference>
<evidence type="ECO:0000256" key="6">
    <source>
        <dbReference type="ARBA" id="ARBA00022692"/>
    </source>
</evidence>
<dbReference type="SUPFAM" id="SSF74653">
    <property type="entry name" value="TolA/TonB C-terminal domain"/>
    <property type="match status" value="1"/>
</dbReference>
<accession>K6Z1G6</accession>